<gene>
    <name evidence="1" type="ORF">CYCCA115_LOCUS3176</name>
</gene>
<proteinExistence type="predicted"/>
<dbReference type="Proteomes" id="UP001295423">
    <property type="component" value="Unassembled WGS sequence"/>
</dbReference>
<keyword evidence="2" id="KW-1185">Reference proteome</keyword>
<evidence type="ECO:0000313" key="2">
    <source>
        <dbReference type="Proteomes" id="UP001295423"/>
    </source>
</evidence>
<accession>A0AAD2FEM9</accession>
<dbReference type="AlphaFoldDB" id="A0AAD2FEM9"/>
<reference evidence="1" key="1">
    <citation type="submission" date="2023-08" db="EMBL/GenBank/DDBJ databases">
        <authorList>
            <person name="Audoor S."/>
            <person name="Bilcke G."/>
        </authorList>
    </citation>
    <scope>NUCLEOTIDE SEQUENCE</scope>
</reference>
<evidence type="ECO:0000313" key="1">
    <source>
        <dbReference type="EMBL" id="CAJ1933139.1"/>
    </source>
</evidence>
<comment type="caution">
    <text evidence="1">The sequence shown here is derived from an EMBL/GenBank/DDBJ whole genome shotgun (WGS) entry which is preliminary data.</text>
</comment>
<organism evidence="1 2">
    <name type="scientific">Cylindrotheca closterium</name>
    <dbReference type="NCBI Taxonomy" id="2856"/>
    <lineage>
        <taxon>Eukaryota</taxon>
        <taxon>Sar</taxon>
        <taxon>Stramenopiles</taxon>
        <taxon>Ochrophyta</taxon>
        <taxon>Bacillariophyta</taxon>
        <taxon>Bacillariophyceae</taxon>
        <taxon>Bacillariophycidae</taxon>
        <taxon>Bacillariales</taxon>
        <taxon>Bacillariaceae</taxon>
        <taxon>Cylindrotheca</taxon>
    </lineage>
</organism>
<name>A0AAD2FEM9_9STRA</name>
<sequence>MAVEYSAPQAYYIVKARCSKKSKRRKDAKKINETIIEEDPSNKNRPLFALQVDERSRVFVMDMVPKVAEFLEVGTVDLITEEVKTYLTRLHGGPEIGINIRLKYNKNLDCPVLESSFAILDHNERNASFTSILIYALTGNLQDILQVLLRAEIPNVELQFVDDKYIAEVKEFLSNSPHLRKLCIGNHYLKKDQHLVHDIMKSSKSLSTLHFSRKNMSWSQRNQVCNTSLNDYMRYIFEIKSLERLDLIQITGLFTDHVESLAEG</sequence>
<dbReference type="EMBL" id="CAKOGP040000247">
    <property type="protein sequence ID" value="CAJ1933139.1"/>
    <property type="molecule type" value="Genomic_DNA"/>
</dbReference>
<protein>
    <submittedName>
        <fullName evidence="1">Uncharacterized protein</fullName>
    </submittedName>
</protein>